<proteinExistence type="predicted"/>
<sequence length="65" mass="7609">PPPRLYKLHNVDDGIIFSNSNDHLKILRKNLKQSLRLKWLDTPDKIVASRSIEVQPKSHYLNIFS</sequence>
<dbReference type="EMBL" id="LAVV01007066">
    <property type="protein sequence ID" value="KNZ57225.1"/>
    <property type="molecule type" value="Genomic_DNA"/>
</dbReference>
<dbReference type="AlphaFoldDB" id="A0A0L6VAR5"/>
<evidence type="ECO:0000313" key="2">
    <source>
        <dbReference type="Proteomes" id="UP000037035"/>
    </source>
</evidence>
<comment type="caution">
    <text evidence="1">The sequence shown here is derived from an EMBL/GenBank/DDBJ whole genome shotgun (WGS) entry which is preliminary data.</text>
</comment>
<keyword evidence="2" id="KW-1185">Reference proteome</keyword>
<reference evidence="1 2" key="1">
    <citation type="submission" date="2015-08" db="EMBL/GenBank/DDBJ databases">
        <title>Next Generation Sequencing and Analysis of the Genome of Puccinia sorghi L Schw, the Causal Agent of Maize Common Rust.</title>
        <authorList>
            <person name="Rochi L."/>
            <person name="Burguener G."/>
            <person name="Darino M."/>
            <person name="Turjanski A."/>
            <person name="Kreff E."/>
            <person name="Dieguez M.J."/>
            <person name="Sacco F."/>
        </authorList>
    </citation>
    <scope>NUCLEOTIDE SEQUENCE [LARGE SCALE GENOMIC DNA]</scope>
    <source>
        <strain evidence="1 2">RO10H11247</strain>
    </source>
</reference>
<dbReference type="VEuPathDB" id="FungiDB:VP01_2206g2"/>
<gene>
    <name evidence="1" type="ORF">VP01_2206g2</name>
</gene>
<dbReference type="Proteomes" id="UP000037035">
    <property type="component" value="Unassembled WGS sequence"/>
</dbReference>
<name>A0A0L6VAR5_9BASI</name>
<feature type="non-terminal residue" evidence="1">
    <location>
        <position position="1"/>
    </location>
</feature>
<accession>A0A0L6VAR5</accession>
<protein>
    <submittedName>
        <fullName evidence="1">Uncharacterized protein</fullName>
    </submittedName>
</protein>
<organism evidence="1 2">
    <name type="scientific">Puccinia sorghi</name>
    <dbReference type="NCBI Taxonomy" id="27349"/>
    <lineage>
        <taxon>Eukaryota</taxon>
        <taxon>Fungi</taxon>
        <taxon>Dikarya</taxon>
        <taxon>Basidiomycota</taxon>
        <taxon>Pucciniomycotina</taxon>
        <taxon>Pucciniomycetes</taxon>
        <taxon>Pucciniales</taxon>
        <taxon>Pucciniaceae</taxon>
        <taxon>Puccinia</taxon>
    </lineage>
</organism>
<evidence type="ECO:0000313" key="1">
    <source>
        <dbReference type="EMBL" id="KNZ57225.1"/>
    </source>
</evidence>